<name>A0ACB6SAB0_9PLEO</name>
<protein>
    <submittedName>
        <fullName evidence="1">Uncharacterized protein</fullName>
    </submittedName>
</protein>
<gene>
    <name evidence="1" type="ORF">BU25DRAFT_481532</name>
</gene>
<keyword evidence="2" id="KW-1185">Reference proteome</keyword>
<accession>A0ACB6SAB0</accession>
<evidence type="ECO:0000313" key="1">
    <source>
        <dbReference type="EMBL" id="KAF2631061.1"/>
    </source>
</evidence>
<comment type="caution">
    <text evidence="1">The sequence shown here is derived from an EMBL/GenBank/DDBJ whole genome shotgun (WGS) entry which is preliminary data.</text>
</comment>
<organism evidence="1 2">
    <name type="scientific">Macroventuria anomochaeta</name>
    <dbReference type="NCBI Taxonomy" id="301207"/>
    <lineage>
        <taxon>Eukaryota</taxon>
        <taxon>Fungi</taxon>
        <taxon>Dikarya</taxon>
        <taxon>Ascomycota</taxon>
        <taxon>Pezizomycotina</taxon>
        <taxon>Dothideomycetes</taxon>
        <taxon>Pleosporomycetidae</taxon>
        <taxon>Pleosporales</taxon>
        <taxon>Pleosporineae</taxon>
        <taxon>Didymellaceae</taxon>
        <taxon>Macroventuria</taxon>
    </lineage>
</organism>
<reference evidence="1" key="1">
    <citation type="journal article" date="2020" name="Stud. Mycol.">
        <title>101 Dothideomycetes genomes: a test case for predicting lifestyles and emergence of pathogens.</title>
        <authorList>
            <person name="Haridas S."/>
            <person name="Albert R."/>
            <person name="Binder M."/>
            <person name="Bloem J."/>
            <person name="Labutti K."/>
            <person name="Salamov A."/>
            <person name="Andreopoulos B."/>
            <person name="Baker S."/>
            <person name="Barry K."/>
            <person name="Bills G."/>
            <person name="Bluhm B."/>
            <person name="Cannon C."/>
            <person name="Castanera R."/>
            <person name="Culley D."/>
            <person name="Daum C."/>
            <person name="Ezra D."/>
            <person name="Gonzalez J."/>
            <person name="Henrissat B."/>
            <person name="Kuo A."/>
            <person name="Liang C."/>
            <person name="Lipzen A."/>
            <person name="Lutzoni F."/>
            <person name="Magnuson J."/>
            <person name="Mondo S."/>
            <person name="Nolan M."/>
            <person name="Ohm R."/>
            <person name="Pangilinan J."/>
            <person name="Park H.-J."/>
            <person name="Ramirez L."/>
            <person name="Alfaro M."/>
            <person name="Sun H."/>
            <person name="Tritt A."/>
            <person name="Yoshinaga Y."/>
            <person name="Zwiers L.-H."/>
            <person name="Turgeon B."/>
            <person name="Goodwin S."/>
            <person name="Spatafora J."/>
            <person name="Crous P."/>
            <person name="Grigoriev I."/>
        </authorList>
    </citation>
    <scope>NUCLEOTIDE SEQUENCE</scope>
    <source>
        <strain evidence="1">CBS 525.71</strain>
    </source>
</reference>
<dbReference type="Proteomes" id="UP000799754">
    <property type="component" value="Unassembled WGS sequence"/>
</dbReference>
<evidence type="ECO:0000313" key="2">
    <source>
        <dbReference type="Proteomes" id="UP000799754"/>
    </source>
</evidence>
<sequence length="235" mass="26534">MSFDVARCISLHNTVVSRAIAQLSEDLQLTIIRNWFTAYNVKASNPGLPVQLTVPLKEFLSGIDIVKPRSHGRRVAFTPFLDMVRLYRNNGEDPGGLVMYLDEHTVSFLETSEDEPGGVGYGPFEGTLRRHLSYIDAGKFFVDTSPQLGSWGDTMSIQGWRYQGYIPFEMENTLDLWNQVVDSIASRMPGSPTTETDEVLIPLFVLDRYQPIPLFAREFLSRARKHDCPRASGSR</sequence>
<proteinExistence type="predicted"/>
<dbReference type="EMBL" id="MU006705">
    <property type="protein sequence ID" value="KAF2631061.1"/>
    <property type="molecule type" value="Genomic_DNA"/>
</dbReference>